<gene>
    <name evidence="3" type="ORF">URODEC1_LOCUS116380</name>
</gene>
<evidence type="ECO:0000259" key="2">
    <source>
        <dbReference type="Pfam" id="PF07762"/>
    </source>
</evidence>
<organism evidence="3 4">
    <name type="scientific">Urochloa decumbens</name>
    <dbReference type="NCBI Taxonomy" id="240449"/>
    <lineage>
        <taxon>Eukaryota</taxon>
        <taxon>Viridiplantae</taxon>
        <taxon>Streptophyta</taxon>
        <taxon>Embryophyta</taxon>
        <taxon>Tracheophyta</taxon>
        <taxon>Spermatophyta</taxon>
        <taxon>Magnoliopsida</taxon>
        <taxon>Liliopsida</taxon>
        <taxon>Poales</taxon>
        <taxon>Poaceae</taxon>
        <taxon>PACMAD clade</taxon>
        <taxon>Panicoideae</taxon>
        <taxon>Panicodae</taxon>
        <taxon>Paniceae</taxon>
        <taxon>Melinidinae</taxon>
        <taxon>Urochloa</taxon>
    </lineage>
</organism>
<keyword evidence="4" id="KW-1185">Reference proteome</keyword>
<feature type="domain" description="DUF1618" evidence="2">
    <location>
        <begin position="275"/>
        <end position="375"/>
    </location>
</feature>
<evidence type="ECO:0000313" key="3">
    <source>
        <dbReference type="EMBL" id="CAL5095379.1"/>
    </source>
</evidence>
<reference evidence="3 4" key="2">
    <citation type="submission" date="2024-10" db="EMBL/GenBank/DDBJ databases">
        <authorList>
            <person name="Ryan C."/>
        </authorList>
    </citation>
    <scope>NUCLEOTIDE SEQUENCE [LARGE SCALE GENOMIC DNA]</scope>
</reference>
<dbReference type="EMBL" id="OZ075119">
    <property type="protein sequence ID" value="CAL5095379.1"/>
    <property type="molecule type" value="Genomic_DNA"/>
</dbReference>
<protein>
    <recommendedName>
        <fullName evidence="2">DUF1618 domain-containing protein</fullName>
    </recommendedName>
</protein>
<dbReference type="Proteomes" id="UP001497457">
    <property type="component" value="Chromosome 9rd"/>
</dbReference>
<name>A0ABC9GK25_9POAL</name>
<dbReference type="InterPro" id="IPR011676">
    <property type="entry name" value="DUF1618"/>
</dbReference>
<evidence type="ECO:0000313" key="4">
    <source>
        <dbReference type="Proteomes" id="UP001497457"/>
    </source>
</evidence>
<dbReference type="Pfam" id="PF07762">
    <property type="entry name" value="DUF1618"/>
    <property type="match status" value="1"/>
</dbReference>
<feature type="compositionally biased region" description="Polar residues" evidence="1">
    <location>
        <begin position="21"/>
        <end position="33"/>
    </location>
</feature>
<sequence>MSSIPSHQIPASENPTPPAVATSQSPPGTSPSDPSAPPMPLRRLVGFSAAVSGRLRRGLSTAAAHHPWAMIHHTELVDSPAPRASLQLAAPPCASHVLVPAHLVDAPPLPAPGSDTVRLGYGFMLRAASADGLLLLRFSDLRGTVPFVTRHGFDTARALALAGAHMEPDITLFVLNPLSGKMVRLPDIDGTTNTLRCSVFGILTQSERPHRPPDRYAVSVLNKDDDSGRRMFVMRRFLSETGKWEKVVALPSPLPLGHQMEINQEPVAFAGRLWWVDVSWGAISADPFSDRPDLSFVELPRESVTEPMESTLGLSRYRRIGVSEGRLRYAEVSQQEPFLLSSFVLDDGGNGWTLEHQVALSGLWVGECLPCQEIPRIGVIDPLNASVMHMTIRNLVLAVDMDKEKALGFSKTCCDGPDILFGFLKPCVLPQWLGSCRIPSAGKENARSKTLSDILVRVDKDRKN</sequence>
<proteinExistence type="predicted"/>
<reference evidence="4" key="1">
    <citation type="submission" date="2024-06" db="EMBL/GenBank/DDBJ databases">
        <authorList>
            <person name="Ryan C."/>
        </authorList>
    </citation>
    <scope>NUCLEOTIDE SEQUENCE [LARGE SCALE GENOMIC DNA]</scope>
</reference>
<evidence type="ECO:0000256" key="1">
    <source>
        <dbReference type="SAM" id="MobiDB-lite"/>
    </source>
</evidence>
<dbReference type="PANTHER" id="PTHR33086:SF98">
    <property type="entry name" value="OS05G0468200 PROTEIN"/>
    <property type="match status" value="1"/>
</dbReference>
<feature type="region of interest" description="Disordered" evidence="1">
    <location>
        <begin position="1"/>
        <end position="41"/>
    </location>
</feature>
<dbReference type="AlphaFoldDB" id="A0ABC9GK25"/>
<accession>A0ABC9GK25</accession>
<dbReference type="PANTHER" id="PTHR33086">
    <property type="entry name" value="OS05G0468200 PROTEIN-RELATED"/>
    <property type="match status" value="1"/>
</dbReference>
<feature type="compositionally biased region" description="Polar residues" evidence="1">
    <location>
        <begin position="1"/>
        <end position="14"/>
    </location>
</feature>